<evidence type="ECO:0000256" key="2">
    <source>
        <dbReference type="ARBA" id="ARBA00006678"/>
    </source>
</evidence>
<gene>
    <name evidence="7" type="ORF">CLIB1423_08S01530</name>
</gene>
<dbReference type="GO" id="GO:0034475">
    <property type="term" value="P:U4 snRNA 3'-end processing"/>
    <property type="evidence" value="ECO:0007669"/>
    <property type="project" value="TreeGrafter"/>
</dbReference>
<dbReference type="GO" id="GO:0071028">
    <property type="term" value="P:nuclear mRNA surveillance"/>
    <property type="evidence" value="ECO:0007669"/>
    <property type="project" value="TreeGrafter"/>
</dbReference>
<dbReference type="PANTHER" id="PTHR11953">
    <property type="entry name" value="EXOSOME COMPLEX COMPONENT"/>
    <property type="match status" value="1"/>
</dbReference>
<dbReference type="InterPro" id="IPR020568">
    <property type="entry name" value="Ribosomal_Su5_D2-typ_SF"/>
</dbReference>
<keyword evidence="5" id="KW-0539">Nucleus</keyword>
<dbReference type="GO" id="GO:0071051">
    <property type="term" value="P:poly(A)-dependent snoRNA 3'-end processing"/>
    <property type="evidence" value="ECO:0007669"/>
    <property type="project" value="TreeGrafter"/>
</dbReference>
<protein>
    <submittedName>
        <fullName evidence="7">Exosome complex component Rrp46p</fullName>
    </submittedName>
</protein>
<comment type="subcellular location">
    <subcellularLocation>
        <location evidence="1">Nucleus</location>
    </subcellularLocation>
</comment>
<feature type="domain" description="Exoribonuclease phosphorolytic" evidence="6">
    <location>
        <begin position="6"/>
        <end position="129"/>
    </location>
</feature>
<dbReference type="GO" id="GO:0071038">
    <property type="term" value="P:TRAMP-dependent tRNA surveillance pathway"/>
    <property type="evidence" value="ECO:0007669"/>
    <property type="project" value="UniProtKB-ARBA"/>
</dbReference>
<dbReference type="GO" id="GO:0000467">
    <property type="term" value="P:exonucleolytic trimming to generate mature 3'-end of 5.8S rRNA from tricistronic rRNA transcript (SSU-rRNA, 5.8S rRNA, LSU-rRNA)"/>
    <property type="evidence" value="ECO:0007669"/>
    <property type="project" value="UniProtKB-ARBA"/>
</dbReference>
<keyword evidence="8" id="KW-1185">Reference proteome</keyword>
<reference evidence="7" key="1">
    <citation type="submission" date="2022-03" db="EMBL/GenBank/DDBJ databases">
        <authorList>
            <person name="Legras J.-L."/>
            <person name="Devillers H."/>
            <person name="Grondin C."/>
        </authorList>
    </citation>
    <scope>NUCLEOTIDE SEQUENCE</scope>
    <source>
        <strain evidence="7">CLIB 1423</strain>
    </source>
</reference>
<dbReference type="InterPro" id="IPR027408">
    <property type="entry name" value="PNPase/RNase_PH_dom_sf"/>
</dbReference>
<dbReference type="SUPFAM" id="SSF54211">
    <property type="entry name" value="Ribosomal protein S5 domain 2-like"/>
    <property type="match status" value="1"/>
</dbReference>
<evidence type="ECO:0000256" key="3">
    <source>
        <dbReference type="ARBA" id="ARBA00022552"/>
    </source>
</evidence>
<dbReference type="GO" id="GO:0005730">
    <property type="term" value="C:nucleolus"/>
    <property type="evidence" value="ECO:0007669"/>
    <property type="project" value="TreeGrafter"/>
</dbReference>
<evidence type="ECO:0000259" key="6">
    <source>
        <dbReference type="Pfam" id="PF01138"/>
    </source>
</evidence>
<proteinExistence type="inferred from homology"/>
<evidence type="ECO:0000256" key="1">
    <source>
        <dbReference type="ARBA" id="ARBA00004123"/>
    </source>
</evidence>
<dbReference type="CDD" id="cd11372">
    <property type="entry name" value="RNase_PH_RRP46"/>
    <property type="match status" value="1"/>
</dbReference>
<dbReference type="Proteomes" id="UP000837801">
    <property type="component" value="Unassembled WGS sequence"/>
</dbReference>
<organism evidence="7 8">
    <name type="scientific">[Candida] railenensis</name>
    <dbReference type="NCBI Taxonomy" id="45579"/>
    <lineage>
        <taxon>Eukaryota</taxon>
        <taxon>Fungi</taxon>
        <taxon>Dikarya</taxon>
        <taxon>Ascomycota</taxon>
        <taxon>Saccharomycotina</taxon>
        <taxon>Pichiomycetes</taxon>
        <taxon>Debaryomycetaceae</taxon>
        <taxon>Kurtzmaniella</taxon>
    </lineage>
</organism>
<comment type="similarity">
    <text evidence="2">Belongs to the RNase PH family.</text>
</comment>
<dbReference type="Pfam" id="PF01138">
    <property type="entry name" value="RNase_PH"/>
    <property type="match status" value="1"/>
</dbReference>
<name>A0A9P0VYR8_9ASCO</name>
<keyword evidence="3" id="KW-0698">rRNA processing</keyword>
<keyword evidence="4" id="KW-0271">Exosome</keyword>
<dbReference type="GO" id="GO:0000177">
    <property type="term" value="C:cytoplasmic exosome (RNase complex)"/>
    <property type="evidence" value="ECO:0007669"/>
    <property type="project" value="UniProtKB-ARBA"/>
</dbReference>
<comment type="caution">
    <text evidence="7">The sequence shown here is derived from an EMBL/GenBank/DDBJ whole genome shotgun (WGS) entry which is preliminary data.</text>
</comment>
<dbReference type="InterPro" id="IPR036345">
    <property type="entry name" value="ExoRNase_PH_dom2_sf"/>
</dbReference>
<dbReference type="GO" id="GO:0016075">
    <property type="term" value="P:rRNA catabolic process"/>
    <property type="evidence" value="ECO:0007669"/>
    <property type="project" value="TreeGrafter"/>
</dbReference>
<dbReference type="InterPro" id="IPR050080">
    <property type="entry name" value="RNase_PH"/>
</dbReference>
<evidence type="ECO:0000256" key="5">
    <source>
        <dbReference type="ARBA" id="ARBA00023242"/>
    </source>
</evidence>
<sequence length="228" mass="25268">MSATPSTSILSQVDGSAQLLLGPIKVLASVTGPIEAKARQELPTLASLEIIVRPATGVSSTREKLLEDKLRSLLQSIIVRHKYPRQLIQVVIQFLSSDSDHSANAKAFTSNELNAAINCVYFALIDANIALFSSFASVSLCILPSSDSFILNPTIAQLNESESHHVICFDIKDKQADKILLVESQGSFSEKQFYLAIDEASKECETIHNKYQRHCIVEKIREDFVWKF</sequence>
<dbReference type="SUPFAM" id="SSF55666">
    <property type="entry name" value="Ribonuclease PH domain 2-like"/>
    <property type="match status" value="1"/>
</dbReference>
<dbReference type="PANTHER" id="PTHR11953:SF1">
    <property type="entry name" value="EXOSOME COMPLEX COMPONENT RRP46"/>
    <property type="match status" value="1"/>
</dbReference>
<dbReference type="AlphaFoldDB" id="A0A9P0VYR8"/>
<evidence type="ECO:0000313" key="8">
    <source>
        <dbReference type="Proteomes" id="UP000837801"/>
    </source>
</evidence>
<evidence type="ECO:0000256" key="4">
    <source>
        <dbReference type="ARBA" id="ARBA00022835"/>
    </source>
</evidence>
<dbReference type="Gene3D" id="3.30.230.70">
    <property type="entry name" value="GHMP Kinase, N-terminal domain"/>
    <property type="match status" value="1"/>
</dbReference>
<dbReference type="GO" id="GO:0000176">
    <property type="term" value="C:nuclear exosome (RNase complex)"/>
    <property type="evidence" value="ECO:0007669"/>
    <property type="project" value="TreeGrafter"/>
</dbReference>
<evidence type="ECO:0000313" key="7">
    <source>
        <dbReference type="EMBL" id="CAH2352808.1"/>
    </source>
</evidence>
<dbReference type="OrthoDB" id="27298at2759"/>
<accession>A0A9P0VYR8</accession>
<dbReference type="GO" id="GO:0003723">
    <property type="term" value="F:RNA binding"/>
    <property type="evidence" value="ECO:0007669"/>
    <property type="project" value="TreeGrafter"/>
</dbReference>
<dbReference type="EMBL" id="CAKXYY010000008">
    <property type="protein sequence ID" value="CAH2352808.1"/>
    <property type="molecule type" value="Genomic_DNA"/>
</dbReference>
<dbReference type="InterPro" id="IPR001247">
    <property type="entry name" value="ExoRNase_PH_dom1"/>
</dbReference>